<organism evidence="6 7">
    <name type="scientific">Dissostichus mawsoni</name>
    <name type="common">Antarctic cod</name>
    <dbReference type="NCBI Taxonomy" id="36200"/>
    <lineage>
        <taxon>Eukaryota</taxon>
        <taxon>Metazoa</taxon>
        <taxon>Chordata</taxon>
        <taxon>Craniata</taxon>
        <taxon>Vertebrata</taxon>
        <taxon>Euteleostomi</taxon>
        <taxon>Actinopterygii</taxon>
        <taxon>Neopterygii</taxon>
        <taxon>Teleostei</taxon>
        <taxon>Neoteleostei</taxon>
        <taxon>Acanthomorphata</taxon>
        <taxon>Eupercaria</taxon>
        <taxon>Perciformes</taxon>
        <taxon>Notothenioidei</taxon>
        <taxon>Nototheniidae</taxon>
        <taxon>Dissostichus</taxon>
    </lineage>
</organism>
<keyword evidence="7" id="KW-1185">Reference proteome</keyword>
<dbReference type="PANTHER" id="PTHR15840:SF10">
    <property type="entry name" value="EKC_KEOPS COMPLEX SUBUNIT TPRKB"/>
    <property type="match status" value="1"/>
</dbReference>
<dbReference type="EMBL" id="JAAKFY010000003">
    <property type="protein sequence ID" value="KAF3859504.1"/>
    <property type="molecule type" value="Genomic_DNA"/>
</dbReference>
<accession>A0A7J5ZCH1</accession>
<evidence type="ECO:0000313" key="6">
    <source>
        <dbReference type="EMBL" id="KAF3859504.1"/>
    </source>
</evidence>
<sequence length="328" mass="36396">MAATNVPAQNATQMMLVWRKRMEQKPRNAEALWQPYSVMRWTETAQRGLAGRSFVSGREEMLENKTHKIPHTLFSSLSVYLLPGVQFADEQVEQVKDAAVEEQVDEAQHGRGTHHLACEVSEPHHRLNDSHRDQVEAWEGRDHGVPLKNNQNNHAFNTRTGALSRPQSDSNAFQGGQKCGRVETVCGGGKINGALINPTMLVNPFQVLVAANKAVNSQNNGKMKTRSLYSEIIFNLSPTNNISEAFKRFGCSDGDDSVLVVLIHNEDESQLLADLTARVSGRQVPVEEVSSLTDHAKVKKVLYKVTQEEENGTLLDAVVCRMAAKDVM</sequence>
<dbReference type="GO" id="GO:0005634">
    <property type="term" value="C:nucleus"/>
    <property type="evidence" value="ECO:0007669"/>
    <property type="project" value="UniProtKB-SubCell"/>
</dbReference>
<reference evidence="6 7" key="1">
    <citation type="submission" date="2020-03" db="EMBL/GenBank/DDBJ databases">
        <title>Dissostichus mawsoni Genome sequencing and assembly.</title>
        <authorList>
            <person name="Park H."/>
        </authorList>
    </citation>
    <scope>NUCLEOTIDE SEQUENCE [LARGE SCALE GENOMIC DNA]</scope>
    <source>
        <strain evidence="6">DM0001</strain>
        <tissue evidence="6">Muscle</tissue>
    </source>
</reference>
<dbReference type="OrthoDB" id="329139at2759"/>
<name>A0A7J5ZCH1_DISMA</name>
<evidence type="ECO:0000256" key="4">
    <source>
        <dbReference type="ARBA" id="ARBA00023242"/>
    </source>
</evidence>
<dbReference type="GO" id="GO:0002949">
    <property type="term" value="P:tRNA threonylcarbamoyladenosine modification"/>
    <property type="evidence" value="ECO:0007669"/>
    <property type="project" value="TreeGrafter"/>
</dbReference>
<dbReference type="AlphaFoldDB" id="A0A7J5ZCH1"/>
<dbReference type="Proteomes" id="UP000518266">
    <property type="component" value="Unassembled WGS sequence"/>
</dbReference>
<comment type="caution">
    <text evidence="6">The sequence shown here is derived from an EMBL/GenBank/DDBJ whole genome shotgun (WGS) entry which is preliminary data.</text>
</comment>
<dbReference type="PANTHER" id="PTHR15840">
    <property type="entry name" value="CGI-121 FAMILY MEMBER"/>
    <property type="match status" value="1"/>
</dbReference>
<dbReference type="Pfam" id="PF08617">
    <property type="entry name" value="CGI-121"/>
    <property type="match status" value="1"/>
</dbReference>
<dbReference type="InterPro" id="IPR036504">
    <property type="entry name" value="CGI121/TPRKB_sf"/>
</dbReference>
<evidence type="ECO:0000256" key="2">
    <source>
        <dbReference type="ARBA" id="ARBA00005546"/>
    </source>
</evidence>
<gene>
    <name evidence="6" type="ORF">F7725_021903</name>
</gene>
<dbReference type="Gene3D" id="3.30.2380.10">
    <property type="entry name" value="CGI121/TPRKB"/>
    <property type="match status" value="1"/>
</dbReference>
<keyword evidence="3" id="KW-0819">tRNA processing</keyword>
<evidence type="ECO:0000256" key="1">
    <source>
        <dbReference type="ARBA" id="ARBA00004123"/>
    </source>
</evidence>
<comment type="subcellular location">
    <subcellularLocation>
        <location evidence="1">Nucleus</location>
    </subcellularLocation>
</comment>
<dbReference type="InterPro" id="IPR013926">
    <property type="entry name" value="CGI121/TPRKB"/>
</dbReference>
<evidence type="ECO:0000256" key="5">
    <source>
        <dbReference type="RuleBase" id="RU004398"/>
    </source>
</evidence>
<dbReference type="GO" id="GO:0000408">
    <property type="term" value="C:EKC/KEOPS complex"/>
    <property type="evidence" value="ECO:0007669"/>
    <property type="project" value="TreeGrafter"/>
</dbReference>
<protein>
    <recommendedName>
        <fullName evidence="8">EKC/KEOPS complex subunit CGI121</fullName>
    </recommendedName>
</protein>
<evidence type="ECO:0000256" key="3">
    <source>
        <dbReference type="ARBA" id="ARBA00022694"/>
    </source>
</evidence>
<evidence type="ECO:0000313" key="7">
    <source>
        <dbReference type="Proteomes" id="UP000518266"/>
    </source>
</evidence>
<keyword evidence="4 5" id="KW-0539">Nucleus</keyword>
<dbReference type="GO" id="GO:0005829">
    <property type="term" value="C:cytosol"/>
    <property type="evidence" value="ECO:0007669"/>
    <property type="project" value="TreeGrafter"/>
</dbReference>
<proteinExistence type="inferred from homology"/>
<dbReference type="NCBIfam" id="NF011465">
    <property type="entry name" value="PRK14886.1-1"/>
    <property type="match status" value="1"/>
</dbReference>
<evidence type="ECO:0008006" key="8">
    <source>
        <dbReference type="Google" id="ProtNLM"/>
    </source>
</evidence>
<comment type="similarity">
    <text evidence="2 5">Belongs to the CGI121/TPRKB family.</text>
</comment>
<dbReference type="SUPFAM" id="SSF143870">
    <property type="entry name" value="PF0523-like"/>
    <property type="match status" value="1"/>
</dbReference>